<gene>
    <name evidence="3" type="ORF">CARN1_0369</name>
</gene>
<dbReference type="SMART" id="SM00086">
    <property type="entry name" value="PAC"/>
    <property type="match status" value="2"/>
</dbReference>
<evidence type="ECO:0008006" key="4">
    <source>
        <dbReference type="Google" id="ProtNLM"/>
    </source>
</evidence>
<feature type="domain" description="PAC" evidence="2">
    <location>
        <begin position="438"/>
        <end position="490"/>
    </location>
</feature>
<accession>E6PEF0</accession>
<dbReference type="PANTHER" id="PTHR44757:SF2">
    <property type="entry name" value="BIOFILM ARCHITECTURE MAINTENANCE PROTEIN MBAA"/>
    <property type="match status" value="1"/>
</dbReference>
<evidence type="ECO:0000259" key="1">
    <source>
        <dbReference type="PROSITE" id="PS50112"/>
    </source>
</evidence>
<protein>
    <recommendedName>
        <fullName evidence="4">PAS domain S-box protein</fullName>
    </recommendedName>
</protein>
<dbReference type="AlphaFoldDB" id="E6PEF0"/>
<dbReference type="InterPro" id="IPR001610">
    <property type="entry name" value="PAC"/>
</dbReference>
<dbReference type="PROSITE" id="PS50112">
    <property type="entry name" value="PAS"/>
    <property type="match status" value="1"/>
</dbReference>
<evidence type="ECO:0000259" key="2">
    <source>
        <dbReference type="PROSITE" id="PS50113"/>
    </source>
</evidence>
<dbReference type="InterPro" id="IPR000014">
    <property type="entry name" value="PAS"/>
</dbReference>
<dbReference type="PROSITE" id="PS50113">
    <property type="entry name" value="PAC"/>
    <property type="match status" value="2"/>
</dbReference>
<dbReference type="EMBL" id="CABL01000004">
    <property type="protein sequence ID" value="CBH74835.1"/>
    <property type="molecule type" value="Genomic_DNA"/>
</dbReference>
<feature type="domain" description="PAS" evidence="1">
    <location>
        <begin position="379"/>
        <end position="435"/>
    </location>
</feature>
<dbReference type="PANTHER" id="PTHR44757">
    <property type="entry name" value="DIGUANYLATE CYCLASE DGCP"/>
    <property type="match status" value="1"/>
</dbReference>
<dbReference type="SMART" id="SM00091">
    <property type="entry name" value="PAS"/>
    <property type="match status" value="1"/>
</dbReference>
<organism evidence="3">
    <name type="scientific">mine drainage metagenome</name>
    <dbReference type="NCBI Taxonomy" id="410659"/>
    <lineage>
        <taxon>unclassified sequences</taxon>
        <taxon>metagenomes</taxon>
        <taxon>ecological metagenomes</taxon>
    </lineage>
</organism>
<proteinExistence type="predicted"/>
<dbReference type="Pfam" id="PF13426">
    <property type="entry name" value="PAS_9"/>
    <property type="match status" value="1"/>
</dbReference>
<dbReference type="CDD" id="cd00130">
    <property type="entry name" value="PAS"/>
    <property type="match status" value="1"/>
</dbReference>
<dbReference type="InterPro" id="IPR035965">
    <property type="entry name" value="PAS-like_dom_sf"/>
</dbReference>
<feature type="domain" description="PAC" evidence="2">
    <location>
        <begin position="187"/>
        <end position="238"/>
    </location>
</feature>
<dbReference type="InterPro" id="IPR052155">
    <property type="entry name" value="Biofilm_reg_signaling"/>
</dbReference>
<dbReference type="Pfam" id="PF08448">
    <property type="entry name" value="PAS_4"/>
    <property type="match status" value="1"/>
</dbReference>
<dbReference type="InterPro" id="IPR000700">
    <property type="entry name" value="PAS-assoc_C"/>
</dbReference>
<dbReference type="InterPro" id="IPR013656">
    <property type="entry name" value="PAS_4"/>
</dbReference>
<dbReference type="SUPFAM" id="SSF55785">
    <property type="entry name" value="PYP-like sensor domain (PAS domain)"/>
    <property type="match status" value="2"/>
</dbReference>
<reference evidence="3" key="1">
    <citation type="submission" date="2009-10" db="EMBL/GenBank/DDBJ databases">
        <title>Diversity of trophic interactions inside an arsenic-rich microbial ecosystem.</title>
        <authorList>
            <person name="Bertin P.N."/>
            <person name="Heinrich-Salmeron A."/>
            <person name="Pelletier E."/>
            <person name="Goulhen-Chollet F."/>
            <person name="Arsene-Ploetze F."/>
            <person name="Gallien S."/>
            <person name="Calteau A."/>
            <person name="Vallenet D."/>
            <person name="Casiot C."/>
            <person name="Chane-Woon-Ming B."/>
            <person name="Giloteaux L."/>
            <person name="Barakat M."/>
            <person name="Bonnefoy V."/>
            <person name="Bruneel O."/>
            <person name="Chandler M."/>
            <person name="Cleiss J."/>
            <person name="Duran R."/>
            <person name="Elbaz-Poulichet F."/>
            <person name="Fonknechten N."/>
            <person name="Lauga B."/>
            <person name="Mornico D."/>
            <person name="Ortet P."/>
            <person name="Schaeffer C."/>
            <person name="Siguier P."/>
            <person name="Alexander Thil Smith A."/>
            <person name="Van Dorsselaer A."/>
            <person name="Weissenbach J."/>
            <person name="Medigue C."/>
            <person name="Le Paslier D."/>
        </authorList>
    </citation>
    <scope>NUCLEOTIDE SEQUENCE</scope>
</reference>
<dbReference type="NCBIfam" id="TIGR00229">
    <property type="entry name" value="sensory_box"/>
    <property type="match status" value="1"/>
</dbReference>
<dbReference type="Gene3D" id="3.30.450.20">
    <property type="entry name" value="PAS domain"/>
    <property type="match status" value="2"/>
</dbReference>
<sequence>MPGDNPRTALLLAASLAGGERAALLVERFGIASLAAAIYPEGDELRELVGVLEAPSLERLAQRIDPVCASFPFSTAGGRGSVLLPGITDSGISAQARAQLDLLSTAIGESLDDTSLFAYADHLSEGITIYRYPGGEPEIEYINRSALRRIKSTPEEVMLDPGELFRNEKNRRVAIDLMAKVRSGNDAILEQQIHTLDGSSYWVQLHALPLPERDGASRLLIISSDITGVLASEERESVITACIDVTTDAIAIYRLDRDCTKISSLVYGNRAFRALAEPSEAQGVVSVKDRNGEDLIIPYLPAVIAENSVQCEVAVLASDGAHALPMELHAHHLRSEVSEADFITLSLRDIGPRIVADRERRMLARSVEESLDFFAISDFVAPSRGGTHILYVNPALTHLVGYTAEELLGRSSGILISPNNSRQMLTTLAENVEHRKSVDLELMVRTKDGRDIWCEVVAQPIFDDSEEGGYWLTVGRDITLRKQAMSQIALLTWVLDEIDSRITIYEPAESNEFQVAYENNASAESGRHLFLELVKEGGIAEKIASDPRFAEEPVRTMVPRLDGPGVTEIEIRALFDGAGQLTTVITMERDILASERPGAVPSATRLALSTVGMQSMMYAPTSEARLRALSITLREAFGASLQLVHTAGEQRKGLIFEPSFRRASMYYTSNGPKRADVHWEKLLGQSDLTTLRLALETFLGASKASA</sequence>
<name>E6PEF0_9ZZZZ</name>
<comment type="caution">
    <text evidence="3">The sequence shown here is derived from an EMBL/GenBank/DDBJ whole genome shotgun (WGS) entry which is preliminary data.</text>
</comment>
<evidence type="ECO:0000313" key="3">
    <source>
        <dbReference type="EMBL" id="CBH74835.1"/>
    </source>
</evidence>